<protein>
    <submittedName>
        <fullName evidence="4">Retrovirus-related pol polyprotein from transposon TNT 1-94</fullName>
    </submittedName>
</protein>
<dbReference type="InterPro" id="IPR043502">
    <property type="entry name" value="DNA/RNA_pol_sf"/>
</dbReference>
<reference evidence="4" key="1">
    <citation type="journal article" date="2022" name="Int. J. Mol. Sci.">
        <title>Draft Genome of Tanacetum Coccineum: Genomic Comparison of Closely Related Tanacetum-Family Plants.</title>
        <authorList>
            <person name="Yamashiro T."/>
            <person name="Shiraishi A."/>
            <person name="Nakayama K."/>
            <person name="Satake H."/>
        </authorList>
    </citation>
    <scope>NUCLEOTIDE SEQUENCE</scope>
</reference>
<proteinExistence type="predicted"/>
<evidence type="ECO:0000259" key="2">
    <source>
        <dbReference type="Pfam" id="PF07727"/>
    </source>
</evidence>
<accession>A0ABQ5DFJ6</accession>
<dbReference type="SUPFAM" id="SSF56672">
    <property type="entry name" value="DNA/RNA polymerases"/>
    <property type="match status" value="1"/>
</dbReference>
<dbReference type="Proteomes" id="UP001151760">
    <property type="component" value="Unassembled WGS sequence"/>
</dbReference>
<dbReference type="InterPro" id="IPR013103">
    <property type="entry name" value="RVT_2"/>
</dbReference>
<feature type="compositionally biased region" description="Polar residues" evidence="1">
    <location>
        <begin position="239"/>
        <end position="250"/>
    </location>
</feature>
<feature type="compositionally biased region" description="Polar residues" evidence="1">
    <location>
        <begin position="630"/>
        <end position="641"/>
    </location>
</feature>
<feature type="region of interest" description="Disordered" evidence="1">
    <location>
        <begin position="600"/>
        <end position="619"/>
    </location>
</feature>
<dbReference type="PANTHER" id="PTHR11439:SF486">
    <property type="entry name" value="RLK (RECEPTOR-LIKE KINASE) PROTEIN, PUTATIVE-RELATED"/>
    <property type="match status" value="1"/>
</dbReference>
<name>A0ABQ5DFJ6_9ASTR</name>
<evidence type="ECO:0000259" key="3">
    <source>
        <dbReference type="Pfam" id="PF25597"/>
    </source>
</evidence>
<evidence type="ECO:0000313" key="4">
    <source>
        <dbReference type="EMBL" id="GJT37097.1"/>
    </source>
</evidence>
<gene>
    <name evidence="4" type="ORF">Tco_0936962</name>
</gene>
<evidence type="ECO:0000256" key="1">
    <source>
        <dbReference type="SAM" id="MobiDB-lite"/>
    </source>
</evidence>
<comment type="caution">
    <text evidence="4">The sequence shown here is derived from an EMBL/GenBank/DDBJ whole genome shotgun (WGS) entry which is preliminary data.</text>
</comment>
<keyword evidence="5" id="KW-1185">Reference proteome</keyword>
<dbReference type="InterPro" id="IPR057670">
    <property type="entry name" value="SH3_retrovirus"/>
</dbReference>
<dbReference type="PANTHER" id="PTHR11439">
    <property type="entry name" value="GAG-POL-RELATED RETROTRANSPOSON"/>
    <property type="match status" value="1"/>
</dbReference>
<dbReference type="Pfam" id="PF07727">
    <property type="entry name" value="RVT_2"/>
    <property type="match status" value="1"/>
</dbReference>
<reference evidence="4" key="2">
    <citation type="submission" date="2022-01" db="EMBL/GenBank/DDBJ databases">
        <authorList>
            <person name="Yamashiro T."/>
            <person name="Shiraishi A."/>
            <person name="Satake H."/>
            <person name="Nakayama K."/>
        </authorList>
    </citation>
    <scope>NUCLEOTIDE SEQUENCE</scope>
</reference>
<dbReference type="Pfam" id="PF25597">
    <property type="entry name" value="SH3_retrovirus"/>
    <property type="match status" value="1"/>
</dbReference>
<dbReference type="EMBL" id="BQNB010015196">
    <property type="protein sequence ID" value="GJT37097.1"/>
    <property type="molecule type" value="Genomic_DNA"/>
</dbReference>
<feature type="region of interest" description="Disordered" evidence="1">
    <location>
        <begin position="239"/>
        <end position="274"/>
    </location>
</feature>
<sequence>MRTLNVTNVAKKGHFVKDCFSKTSEPSYKSPVTGYSSVSKGFQPNFTPKLIQSSQNSISQADLKAQKDYNAEYKRLKAKIALLEANPLSSHNPKTFQPKNKADDELTVGKNHARNGEWIDITMKKVNILLSMDEDADWQNYLKYINIDLKFVEEQRLNLLSNEQIPHQKKKVLGGELFTESSSKMNENENLFVSASMGYDQEMVLKIKDWVKRLNPDSKLLNFNTGRILVPESQAVNESLASTETLNTPESSKDSEAESLTSLPPLKNLQGASPSSEVMTLTFQPYSPRERQGLGIMKHTKPETHDSLYKSVSGAVTVSETKPTTPSVPIKVKNTEQESKINELTKLIQMLINEKILKAKAKPFPPCTHCGFNDHKPGNCKNYPVCGICGSYDHFTSGHNRVIHIRGGMLAESSQSSESLIGVKCNTCRSTVHSTTDHNDFDHFKRVLSLPSLVYSKDKPCSACEKGKHRRASFKTKQNFFIRKCLHPLHMDLFRPVSPMSINHEKYTLVIVNEYSRCPVFIHNHKDYLGKFNAKSDDGYFLRYSFVSKAFRVFNTRRQQVEETYHVTFDEMIVPNEHGIPLIEDNEGSHVQINIEGTHKQNITQPTDGPSGNNTKVYINESSIPDVPQSHLSNQASTSSHPAPPDRWLKDQHIKLVNIIDDPGEGMLTRSMAAKLTAASASECLFIDAMQEELNEFFRNKVWTLVPLPYGKIAIGSKWVFKNKKDEHGITNKNKARLVAQGYSQEEGINYDETFAPVARMKAIRIFLAFATYMNFKFYQMDVKSAFLNGKLKEEVYVKQPLGFESSEFLDYVCKLNKSLYGLKQAPRACSSVKTPMVPPNNLRPDLAGKPVNETLYRGMIGSLMYLKGTPTLGLYYPKCLGFDLKGYLDSDYVGCNMDIKSTSCFGQILGGKLVCWGGKKQQSVAMSSAEVEYVVAAGCCASIL</sequence>
<feature type="domain" description="Reverse transcriptase Ty1/copia-type" evidence="2">
    <location>
        <begin position="700"/>
        <end position="831"/>
    </location>
</feature>
<evidence type="ECO:0000313" key="5">
    <source>
        <dbReference type="Proteomes" id="UP001151760"/>
    </source>
</evidence>
<feature type="domain" description="Retroviral polymerase SH3-like" evidence="3">
    <location>
        <begin position="518"/>
        <end position="575"/>
    </location>
</feature>
<organism evidence="4 5">
    <name type="scientific">Tanacetum coccineum</name>
    <dbReference type="NCBI Taxonomy" id="301880"/>
    <lineage>
        <taxon>Eukaryota</taxon>
        <taxon>Viridiplantae</taxon>
        <taxon>Streptophyta</taxon>
        <taxon>Embryophyta</taxon>
        <taxon>Tracheophyta</taxon>
        <taxon>Spermatophyta</taxon>
        <taxon>Magnoliopsida</taxon>
        <taxon>eudicotyledons</taxon>
        <taxon>Gunneridae</taxon>
        <taxon>Pentapetalae</taxon>
        <taxon>asterids</taxon>
        <taxon>campanulids</taxon>
        <taxon>Asterales</taxon>
        <taxon>Asteraceae</taxon>
        <taxon>Asteroideae</taxon>
        <taxon>Anthemideae</taxon>
        <taxon>Anthemidinae</taxon>
        <taxon>Tanacetum</taxon>
    </lineage>
</organism>
<feature type="region of interest" description="Disordered" evidence="1">
    <location>
        <begin position="628"/>
        <end position="647"/>
    </location>
</feature>